<dbReference type="Proteomes" id="UP000284514">
    <property type="component" value="Unassembled WGS sequence"/>
</dbReference>
<evidence type="ECO:0000313" key="8">
    <source>
        <dbReference type="Proteomes" id="UP000320533"/>
    </source>
</evidence>
<accession>A0A414BC85</accession>
<reference evidence="3" key="3">
    <citation type="submission" date="2022-10" db="EMBL/GenBank/DDBJ databases">
        <title>Human gut microbiome strain richness.</title>
        <authorList>
            <person name="Chen-Liaw A."/>
        </authorList>
    </citation>
    <scope>NUCLEOTIDE SEQUENCE</scope>
    <source>
        <strain evidence="3">BSD2780061687st1_G10_BSD2780061687b_171204</strain>
    </source>
</reference>
<reference evidence="2 8" key="2">
    <citation type="submission" date="2019-06" db="EMBL/GenBank/DDBJ databases">
        <title>Complete genome sequence of Bacteroides uniformis NBRC 113350.</title>
        <authorList>
            <person name="Miura T."/>
            <person name="Furukawa M."/>
            <person name="Shimamura M."/>
            <person name="Ohyama Y."/>
            <person name="Yamazoe A."/>
            <person name="Kawasaki H."/>
        </authorList>
    </citation>
    <scope>NUCLEOTIDE SEQUENCE [LARGE SCALE GENOMIC DNA]</scope>
    <source>
        <strain evidence="2 8">NBRC 113350</strain>
        <plasmid evidence="2">pBUN1</plasmid>
        <plasmid evidence="8">pbun1 dna</plasmid>
    </source>
</reference>
<evidence type="ECO:0000256" key="1">
    <source>
        <dbReference type="SAM" id="Phobius"/>
    </source>
</evidence>
<keyword evidence="1" id="KW-0812">Transmembrane</keyword>
<dbReference type="EMBL" id="AP019725">
    <property type="protein sequence ID" value="BBK89448.1"/>
    <property type="molecule type" value="Genomic_DNA"/>
</dbReference>
<dbReference type="EMBL" id="QRTH01000015">
    <property type="protein sequence ID" value="RGQ47547.1"/>
    <property type="molecule type" value="Genomic_DNA"/>
</dbReference>
<evidence type="ECO:0000313" key="3">
    <source>
        <dbReference type="EMBL" id="MDC1857176.1"/>
    </source>
</evidence>
<protein>
    <recommendedName>
        <fullName evidence="9">Transmembrane protein</fullName>
    </recommendedName>
</protein>
<dbReference type="Proteomes" id="UP000320533">
    <property type="component" value="Plasmid pBUN1"/>
</dbReference>
<geneLocation type="plasmid" evidence="8">
    <name>pbun1 dna</name>
</geneLocation>
<geneLocation type="plasmid" evidence="2">
    <name>pBUN1</name>
</geneLocation>
<gene>
    <name evidence="2" type="ORF">Bun01g_38180</name>
    <name evidence="5" type="ORF">DW831_17005</name>
    <name evidence="4" type="ORF">DWY92_19225</name>
    <name evidence="3" type="ORF">POZ22_20725</name>
</gene>
<dbReference type="KEGG" id="bun:Bun01g_38180"/>
<evidence type="ECO:0000313" key="5">
    <source>
        <dbReference type="EMBL" id="RHC71713.1"/>
    </source>
</evidence>
<dbReference type="EMBL" id="JAQNSB010000048">
    <property type="protein sequence ID" value="MDC1857176.1"/>
    <property type="molecule type" value="Genomic_DNA"/>
</dbReference>
<keyword evidence="1" id="KW-1133">Transmembrane helix</keyword>
<dbReference type="AlphaFoldDB" id="A0A414BC85"/>
<keyword evidence="1" id="KW-0472">Membrane</keyword>
<name>A0A414BC85_BACUN</name>
<evidence type="ECO:0000313" key="7">
    <source>
        <dbReference type="Proteomes" id="UP000284514"/>
    </source>
</evidence>
<feature type="transmembrane region" description="Helical" evidence="1">
    <location>
        <begin position="24"/>
        <end position="45"/>
    </location>
</feature>
<evidence type="ECO:0000313" key="6">
    <source>
        <dbReference type="Proteomes" id="UP000283680"/>
    </source>
</evidence>
<evidence type="ECO:0000313" key="2">
    <source>
        <dbReference type="EMBL" id="BBK89448.1"/>
    </source>
</evidence>
<reference evidence="6 7" key="1">
    <citation type="submission" date="2018-08" db="EMBL/GenBank/DDBJ databases">
        <title>A genome reference for cultivated species of the human gut microbiota.</title>
        <authorList>
            <person name="Zou Y."/>
            <person name="Xue W."/>
            <person name="Luo G."/>
        </authorList>
    </citation>
    <scope>NUCLEOTIDE SEQUENCE [LARGE SCALE GENOMIC DNA]</scope>
    <source>
        <strain evidence="4 6">AF28-11</strain>
        <strain evidence="5 7">AM34-25</strain>
    </source>
</reference>
<dbReference type="RefSeq" id="WP_117952134.1">
    <property type="nucleotide sequence ID" value="NZ_AP019725.1"/>
</dbReference>
<organism evidence="5 7">
    <name type="scientific">Bacteroides uniformis</name>
    <dbReference type="NCBI Taxonomy" id="820"/>
    <lineage>
        <taxon>Bacteria</taxon>
        <taxon>Pseudomonadati</taxon>
        <taxon>Bacteroidota</taxon>
        <taxon>Bacteroidia</taxon>
        <taxon>Bacteroidales</taxon>
        <taxon>Bacteroidaceae</taxon>
        <taxon>Bacteroides</taxon>
    </lineage>
</organism>
<sequence>MEVNKANLTKGFLSYVEAKRKQALYLKLFFVSATFIVLAVLYYSYSIVKHANDNVLVVSTGGEILPVESTELEELYKALLVTHCYSVSYYVNSFDVNNIKNNQARAAFLVNQADLNAVFGKYQYDKAYSDAINKGVVYRCNFDRVEDLQQVGNGSEYQVVFSSTLSVMSSNDTKKIRIVSNGTLIRVTPRYPENPTGYYFKNYVQEYFPLN</sequence>
<dbReference type="Proteomes" id="UP001214113">
    <property type="component" value="Unassembled WGS sequence"/>
</dbReference>
<keyword evidence="2" id="KW-0614">Plasmid</keyword>
<dbReference type="Proteomes" id="UP000283680">
    <property type="component" value="Unassembled WGS sequence"/>
</dbReference>
<evidence type="ECO:0008006" key="9">
    <source>
        <dbReference type="Google" id="ProtNLM"/>
    </source>
</evidence>
<evidence type="ECO:0000313" key="4">
    <source>
        <dbReference type="EMBL" id="RGQ47547.1"/>
    </source>
</evidence>
<dbReference type="EMBL" id="QSIF01000036">
    <property type="protein sequence ID" value="RHC71713.1"/>
    <property type="molecule type" value="Genomic_DNA"/>
</dbReference>
<proteinExistence type="predicted"/>